<name>A0A3Q9G5Z5_9ACTO</name>
<dbReference type="GO" id="GO:0003755">
    <property type="term" value="F:peptidyl-prolyl cis-trans isomerase activity"/>
    <property type="evidence" value="ECO:0007669"/>
    <property type="project" value="InterPro"/>
</dbReference>
<reference evidence="2 3" key="1">
    <citation type="submission" date="2018-12" db="EMBL/GenBank/DDBJ databases">
        <title>Complete genome sequence of Flaviflexus sp. H23T48.</title>
        <authorList>
            <person name="Bae J.-W."/>
            <person name="Lee J.-Y."/>
        </authorList>
    </citation>
    <scope>NUCLEOTIDE SEQUENCE [LARGE SCALE GENOMIC DNA]</scope>
    <source>
        <strain evidence="2 3">H23T48</strain>
    </source>
</reference>
<evidence type="ECO:0000256" key="1">
    <source>
        <dbReference type="SAM" id="MobiDB-lite"/>
    </source>
</evidence>
<dbReference type="KEGG" id="flh:EJ997_02825"/>
<keyword evidence="3" id="KW-1185">Reference proteome</keyword>
<evidence type="ECO:0000313" key="2">
    <source>
        <dbReference type="EMBL" id="AZQ76434.1"/>
    </source>
</evidence>
<evidence type="ECO:0008006" key="4">
    <source>
        <dbReference type="Google" id="ProtNLM"/>
    </source>
</evidence>
<dbReference type="SUPFAM" id="SSF54534">
    <property type="entry name" value="FKBP-like"/>
    <property type="match status" value="1"/>
</dbReference>
<accession>A0A3Q9G5Z5</accession>
<protein>
    <recommendedName>
        <fullName evidence="4">Peptidylprolyl isomerase</fullName>
    </recommendedName>
</protein>
<gene>
    <name evidence="2" type="ORF">EJ997_02825</name>
</gene>
<dbReference type="EMBL" id="CP034593">
    <property type="protein sequence ID" value="AZQ76434.1"/>
    <property type="molecule type" value="Genomic_DNA"/>
</dbReference>
<dbReference type="Proteomes" id="UP000280344">
    <property type="component" value="Chromosome"/>
</dbReference>
<dbReference type="OrthoDB" id="25996at2"/>
<dbReference type="InterPro" id="IPR046357">
    <property type="entry name" value="PPIase_dom_sf"/>
</dbReference>
<organism evidence="2 3">
    <name type="scientific">Flaviflexus ciconiae</name>
    <dbReference type="NCBI Taxonomy" id="2496867"/>
    <lineage>
        <taxon>Bacteria</taxon>
        <taxon>Bacillati</taxon>
        <taxon>Actinomycetota</taxon>
        <taxon>Actinomycetes</taxon>
        <taxon>Actinomycetales</taxon>
        <taxon>Actinomycetaceae</taxon>
        <taxon>Flaviflexus</taxon>
    </lineage>
</organism>
<dbReference type="Gene3D" id="3.10.50.40">
    <property type="match status" value="1"/>
</dbReference>
<feature type="compositionally biased region" description="Basic and acidic residues" evidence="1">
    <location>
        <begin position="13"/>
        <end position="23"/>
    </location>
</feature>
<sequence length="257" mass="27235">MSFFGELGNPHFRSFEGDIPDNREESIDVEGEGREVVPDATILYTAASFTDRGQVLVEPTGPVLGKAEDAPIDVVGITEGSRVLQINPQETGAEIVVIDIHHTTAQGEEREIAGTASITVGDDGVPTLGSSEPVEQLSTSIAIRGAGAQVAADDHIYLQYSLYEAETGELIDTTWPASPILLDLEGTMEGLQTGIAEAPVGSRLLIQIPAHQAQGTDDLIAIVDILAVHEDEDVDDDMESEPTSTSEPTELSSTEGE</sequence>
<dbReference type="AlphaFoldDB" id="A0A3Q9G5Z5"/>
<feature type="compositionally biased region" description="Acidic residues" evidence="1">
    <location>
        <begin position="231"/>
        <end position="240"/>
    </location>
</feature>
<feature type="region of interest" description="Disordered" evidence="1">
    <location>
        <begin position="231"/>
        <end position="257"/>
    </location>
</feature>
<proteinExistence type="predicted"/>
<feature type="compositionally biased region" description="Low complexity" evidence="1">
    <location>
        <begin position="241"/>
        <end position="257"/>
    </location>
</feature>
<dbReference type="RefSeq" id="WP_126703242.1">
    <property type="nucleotide sequence ID" value="NZ_CP034593.1"/>
</dbReference>
<evidence type="ECO:0000313" key="3">
    <source>
        <dbReference type="Proteomes" id="UP000280344"/>
    </source>
</evidence>
<feature type="region of interest" description="Disordered" evidence="1">
    <location>
        <begin position="1"/>
        <end position="23"/>
    </location>
</feature>